<feature type="domain" description="Ig-like" evidence="5">
    <location>
        <begin position="34"/>
        <end position="125"/>
    </location>
</feature>
<dbReference type="InterPro" id="IPR013106">
    <property type="entry name" value="Ig_V-set"/>
</dbReference>
<reference evidence="6" key="2">
    <citation type="submission" date="2025-09" db="UniProtKB">
        <authorList>
            <consortium name="Ensembl"/>
        </authorList>
    </citation>
    <scope>IDENTIFICATION</scope>
</reference>
<feature type="chain" id="PRO_5034743924" description="Ig-like domain-containing protein" evidence="4">
    <location>
        <begin position="20"/>
        <end position="201"/>
    </location>
</feature>
<name>A0A8C3RL07_CHESE</name>
<evidence type="ECO:0000313" key="7">
    <source>
        <dbReference type="Proteomes" id="UP000694403"/>
    </source>
</evidence>
<dbReference type="Ensembl" id="ENSCSRT00000000002.1">
    <property type="protein sequence ID" value="ENSCSRP00000000002.1"/>
    <property type="gene ID" value="ENSCSRG00000000002.1"/>
</dbReference>
<keyword evidence="3" id="KW-1280">Immunoglobulin</keyword>
<sequence>MGVLLLVIFAVAALEGVRSQRQLVESGGDVKKPGDSLRLTCKASGFDFSSYEMSWVRQAPGKGLEWVAFTSTDGDPIYYPDSLKGRFTISRDNAKSELNLQMTGLKPEDTARYYCATHSERKPVCYRTKAQAADSAFSRQPRGGSRDTPRFGLGQETRQLGESNTNRPAGLILPLPGHVSPLPAQSPAALGLRCRDLPLHL</sequence>
<dbReference type="GO" id="GO:0002250">
    <property type="term" value="P:adaptive immune response"/>
    <property type="evidence" value="ECO:0007669"/>
    <property type="project" value="UniProtKB-KW"/>
</dbReference>
<keyword evidence="1" id="KW-0391">Immunity</keyword>
<proteinExistence type="predicted"/>
<accession>A0A8C3RL07</accession>
<evidence type="ECO:0000256" key="3">
    <source>
        <dbReference type="ARBA" id="ARBA00043265"/>
    </source>
</evidence>
<dbReference type="GO" id="GO:0005576">
    <property type="term" value="C:extracellular region"/>
    <property type="evidence" value="ECO:0007669"/>
    <property type="project" value="UniProtKB-ARBA"/>
</dbReference>
<protein>
    <recommendedName>
        <fullName evidence="5">Ig-like domain-containing protein</fullName>
    </recommendedName>
</protein>
<organism evidence="6 7">
    <name type="scientific">Chelydra serpentina</name>
    <name type="common">Snapping turtle</name>
    <name type="synonym">Testudo serpentina</name>
    <dbReference type="NCBI Taxonomy" id="8475"/>
    <lineage>
        <taxon>Eukaryota</taxon>
        <taxon>Metazoa</taxon>
        <taxon>Chordata</taxon>
        <taxon>Craniata</taxon>
        <taxon>Vertebrata</taxon>
        <taxon>Euteleostomi</taxon>
        <taxon>Archelosauria</taxon>
        <taxon>Testudinata</taxon>
        <taxon>Testudines</taxon>
        <taxon>Cryptodira</taxon>
        <taxon>Durocryptodira</taxon>
        <taxon>Americhelydia</taxon>
        <taxon>Chelydroidea</taxon>
        <taxon>Chelydridae</taxon>
        <taxon>Chelydra</taxon>
    </lineage>
</organism>
<keyword evidence="4" id="KW-0732">Signal</keyword>
<dbReference type="PANTHER" id="PTHR23266">
    <property type="entry name" value="IMMUNOGLOBULIN HEAVY CHAIN"/>
    <property type="match status" value="1"/>
</dbReference>
<dbReference type="Proteomes" id="UP000694403">
    <property type="component" value="Unplaced"/>
</dbReference>
<dbReference type="PROSITE" id="PS50835">
    <property type="entry name" value="IG_LIKE"/>
    <property type="match status" value="1"/>
</dbReference>
<dbReference type="InterPro" id="IPR050199">
    <property type="entry name" value="IgHV"/>
</dbReference>
<keyword evidence="2" id="KW-1064">Adaptive immunity</keyword>
<dbReference type="GO" id="GO:0019814">
    <property type="term" value="C:immunoglobulin complex"/>
    <property type="evidence" value="ECO:0007669"/>
    <property type="project" value="UniProtKB-KW"/>
</dbReference>
<evidence type="ECO:0000256" key="4">
    <source>
        <dbReference type="SAM" id="SignalP"/>
    </source>
</evidence>
<dbReference type="Gene3D" id="2.60.40.10">
    <property type="entry name" value="Immunoglobulins"/>
    <property type="match status" value="1"/>
</dbReference>
<evidence type="ECO:0000256" key="2">
    <source>
        <dbReference type="ARBA" id="ARBA00023130"/>
    </source>
</evidence>
<dbReference type="InterPro" id="IPR003599">
    <property type="entry name" value="Ig_sub"/>
</dbReference>
<dbReference type="SMART" id="SM00409">
    <property type="entry name" value="IG"/>
    <property type="match status" value="1"/>
</dbReference>
<dbReference type="FunFam" id="2.60.40.10:FF:002198">
    <property type="entry name" value="Immunoglobulin heavy variable 5-2"/>
    <property type="match status" value="1"/>
</dbReference>
<dbReference type="InterPro" id="IPR007110">
    <property type="entry name" value="Ig-like_dom"/>
</dbReference>
<dbReference type="InterPro" id="IPR036179">
    <property type="entry name" value="Ig-like_dom_sf"/>
</dbReference>
<keyword evidence="7" id="KW-1185">Reference proteome</keyword>
<reference evidence="6" key="1">
    <citation type="submission" date="2025-08" db="UniProtKB">
        <authorList>
            <consortium name="Ensembl"/>
        </authorList>
    </citation>
    <scope>IDENTIFICATION</scope>
</reference>
<dbReference type="InterPro" id="IPR013783">
    <property type="entry name" value="Ig-like_fold"/>
</dbReference>
<dbReference type="SMART" id="SM00406">
    <property type="entry name" value="IGv"/>
    <property type="match status" value="1"/>
</dbReference>
<dbReference type="AlphaFoldDB" id="A0A8C3RL07"/>
<dbReference type="Pfam" id="PF07686">
    <property type="entry name" value="V-set"/>
    <property type="match status" value="1"/>
</dbReference>
<feature type="signal peptide" evidence="4">
    <location>
        <begin position="1"/>
        <end position="19"/>
    </location>
</feature>
<dbReference type="SUPFAM" id="SSF48726">
    <property type="entry name" value="Immunoglobulin"/>
    <property type="match status" value="1"/>
</dbReference>
<evidence type="ECO:0000256" key="1">
    <source>
        <dbReference type="ARBA" id="ARBA00022859"/>
    </source>
</evidence>
<evidence type="ECO:0000259" key="5">
    <source>
        <dbReference type="PROSITE" id="PS50835"/>
    </source>
</evidence>
<evidence type="ECO:0000313" key="6">
    <source>
        <dbReference type="Ensembl" id="ENSCSRP00000000002.1"/>
    </source>
</evidence>